<evidence type="ECO:0000313" key="6">
    <source>
        <dbReference type="Proteomes" id="UP000270649"/>
    </source>
</evidence>
<organism evidence="5 6">
    <name type="scientific">Corynebacterium macginleyi</name>
    <dbReference type="NCBI Taxonomy" id="38290"/>
    <lineage>
        <taxon>Bacteria</taxon>
        <taxon>Bacillati</taxon>
        <taxon>Actinomycetota</taxon>
        <taxon>Actinomycetes</taxon>
        <taxon>Mycobacteriales</taxon>
        <taxon>Corynebacteriaceae</taxon>
        <taxon>Corynebacterium</taxon>
    </lineage>
</organism>
<feature type="domain" description="DUF6997" evidence="2">
    <location>
        <begin position="101"/>
        <end position="272"/>
    </location>
</feature>
<dbReference type="InterPro" id="IPR036388">
    <property type="entry name" value="WH-like_DNA-bd_sf"/>
</dbReference>
<dbReference type="InterPro" id="IPR055650">
    <property type="entry name" value="DUF7226"/>
</dbReference>
<proteinExistence type="predicted"/>
<feature type="domain" description="DUF6996" evidence="1">
    <location>
        <begin position="31"/>
        <end position="97"/>
    </location>
</feature>
<evidence type="ECO:0000313" key="5">
    <source>
        <dbReference type="EMBL" id="RMB62996.1"/>
    </source>
</evidence>
<comment type="caution">
    <text evidence="5">The sequence shown here is derived from an EMBL/GenBank/DDBJ whole genome shotgun (WGS) entry which is preliminary data.</text>
</comment>
<dbReference type="AlphaFoldDB" id="A0A3M0H083"/>
<gene>
    <name evidence="5" type="ORF">D9543_03085</name>
    <name evidence="4" type="ORF">GWO63_003495</name>
</gene>
<dbReference type="EMBL" id="REGC01000003">
    <property type="protein sequence ID" value="RMB62996.1"/>
    <property type="molecule type" value="Genomic_DNA"/>
</dbReference>
<dbReference type="Proteomes" id="UP001518680">
    <property type="component" value="Unassembled WGS sequence"/>
</dbReference>
<dbReference type="InterPro" id="IPR054265">
    <property type="entry name" value="DUF6996"/>
</dbReference>
<name>A0A3M0H083_9CORY</name>
<feature type="domain" description="DUF7226" evidence="3">
    <location>
        <begin position="310"/>
        <end position="441"/>
    </location>
</feature>
<dbReference type="RefSeq" id="WP_121927501.1">
    <property type="nucleotide sequence ID" value="NZ_CP068291.1"/>
</dbReference>
<dbReference type="Pfam" id="PF22515">
    <property type="entry name" value="DUF6996"/>
    <property type="match status" value="1"/>
</dbReference>
<evidence type="ECO:0000313" key="7">
    <source>
        <dbReference type="Proteomes" id="UP001518680"/>
    </source>
</evidence>
<evidence type="ECO:0000259" key="2">
    <source>
        <dbReference type="Pfam" id="PF22518"/>
    </source>
</evidence>
<protein>
    <submittedName>
        <fullName evidence="5">Uncharacterized protein</fullName>
    </submittedName>
</protein>
<reference evidence="5 6" key="1">
    <citation type="submission" date="2018-10" db="EMBL/GenBank/DDBJ databases">
        <title>Corynebacterium macginleyi genome sequencing and assembly of the type strain and two clinical samples.</title>
        <authorList>
            <person name="Bernier A.-M."/>
            <person name="Bernard K."/>
        </authorList>
    </citation>
    <scope>NUCLEOTIDE SEQUENCE [LARGE SCALE GENOMIC DNA]</scope>
    <source>
        <strain evidence="5 6">NML 120205</strain>
    </source>
</reference>
<dbReference type="InterPro" id="IPR054266">
    <property type="entry name" value="DUF6997"/>
</dbReference>
<keyword evidence="7" id="KW-1185">Reference proteome</keyword>
<dbReference type="Pfam" id="PF22518">
    <property type="entry name" value="DUF6997"/>
    <property type="match status" value="1"/>
</dbReference>
<dbReference type="Gene3D" id="1.10.10.10">
    <property type="entry name" value="Winged helix-like DNA-binding domain superfamily/Winged helix DNA-binding domain"/>
    <property type="match status" value="1"/>
</dbReference>
<reference evidence="4 7" key="2">
    <citation type="submission" date="2021-01" db="EMBL/GenBank/DDBJ databases">
        <title>Complete genome sequences of Corynebacterium macginleyi strains isolated from infectious keratitis.</title>
        <authorList>
            <person name="Sagerfors S."/>
            <person name="Poehlein A."/>
            <person name="Soderquist B."/>
            <person name="Bruggemann H."/>
        </authorList>
    </citation>
    <scope>NUCLEOTIDE SEQUENCE [LARGE SCALE GENOMIC DNA]</scope>
    <source>
        <strain evidence="4 7">12T220</strain>
    </source>
</reference>
<sequence length="453" mass="50276">MGKAPSAHEQRELRALFGVPDGEKLGLDDWGWLRIVAAGFGKQLEENGYFYLSAKELKELSGREPRLMAKHDFSTSRPWIFKKLGLGIIPVSRSEYFVGPLDMYERFPEPTHTGAGSVRTLDMPAGLDTLDIESVNSESMALNVASASGMIEHFLGCEPLQATVAGRMSSLEMTIPVPGVGVKVKVDRAQMEIDGGFESLEHLVIVEAKNHISEDFNIRQLYFPYRRFQQRLSKAVVPVFLVYSNGIFHLYRYDFTDPADFRSIALIDHARYALSSSHLSVDDALGIVGSVDAEPEPTGIPFPQANSFERVVNLVELIAQQPRSKEEIAGEYDFHLRQADYYANAACYLGLMTLADGHYQLTPRGEKAITQPRRDGRNAALLRALAARRVFRQAMEMSLRRGVVAETHEIAAAIEELGLGAVTASRRASTVKQWIQWALDVVAEADPQPLPGL</sequence>
<dbReference type="Pfam" id="PF23871">
    <property type="entry name" value="DUF7226"/>
    <property type="match status" value="1"/>
</dbReference>
<evidence type="ECO:0000259" key="3">
    <source>
        <dbReference type="Pfam" id="PF23871"/>
    </source>
</evidence>
<dbReference type="EMBL" id="JAACBX020000001">
    <property type="protein sequence ID" value="MBM0243357.1"/>
    <property type="molecule type" value="Genomic_DNA"/>
</dbReference>
<dbReference type="Proteomes" id="UP000270649">
    <property type="component" value="Unassembled WGS sequence"/>
</dbReference>
<evidence type="ECO:0000313" key="4">
    <source>
        <dbReference type="EMBL" id="MBM0243357.1"/>
    </source>
</evidence>
<evidence type="ECO:0000259" key="1">
    <source>
        <dbReference type="Pfam" id="PF22515"/>
    </source>
</evidence>
<accession>A0A3M0H083</accession>